<reference evidence="2" key="1">
    <citation type="journal article" date="2015" name="Nature">
        <title>Complex archaea that bridge the gap between prokaryotes and eukaryotes.</title>
        <authorList>
            <person name="Spang A."/>
            <person name="Saw J.H."/>
            <person name="Jorgensen S.L."/>
            <person name="Zaremba-Niedzwiedzka K."/>
            <person name="Martijn J."/>
            <person name="Lind A.E."/>
            <person name="van Eijk R."/>
            <person name="Schleper C."/>
            <person name="Guy L."/>
            <person name="Ettema T.J."/>
        </authorList>
    </citation>
    <scope>NUCLEOTIDE SEQUENCE</scope>
</reference>
<proteinExistence type="predicted"/>
<gene>
    <name evidence="2" type="ORF">LCGC14_2445030</name>
</gene>
<evidence type="ECO:0000313" key="2">
    <source>
        <dbReference type="EMBL" id="KKL21483.1"/>
    </source>
</evidence>
<dbReference type="AlphaFoldDB" id="A0A0F9EBQ4"/>
<name>A0A0F9EBQ4_9ZZZZ</name>
<keyword evidence="1" id="KW-0472">Membrane</keyword>
<organism evidence="2">
    <name type="scientific">marine sediment metagenome</name>
    <dbReference type="NCBI Taxonomy" id="412755"/>
    <lineage>
        <taxon>unclassified sequences</taxon>
        <taxon>metagenomes</taxon>
        <taxon>ecological metagenomes</taxon>
    </lineage>
</organism>
<keyword evidence="1" id="KW-1133">Transmembrane helix</keyword>
<keyword evidence="1" id="KW-0812">Transmembrane</keyword>
<protein>
    <submittedName>
        <fullName evidence="2">Uncharacterized protein</fullName>
    </submittedName>
</protein>
<dbReference type="EMBL" id="LAZR01037714">
    <property type="protein sequence ID" value="KKL21483.1"/>
    <property type="molecule type" value="Genomic_DNA"/>
</dbReference>
<comment type="caution">
    <text evidence="2">The sequence shown here is derived from an EMBL/GenBank/DDBJ whole genome shotgun (WGS) entry which is preliminary data.</text>
</comment>
<feature type="transmembrane region" description="Helical" evidence="1">
    <location>
        <begin position="72"/>
        <end position="92"/>
    </location>
</feature>
<sequence>MKDDIRNLDTLVNLVAGRVVREVKEGSDKSLKELLWNVPTNILANYARDADDGQPLYRFLPLTHWYQRRREALMVLSWGLGMLALGFILGGGV</sequence>
<accession>A0A0F9EBQ4</accession>
<evidence type="ECO:0000256" key="1">
    <source>
        <dbReference type="SAM" id="Phobius"/>
    </source>
</evidence>